<proteinExistence type="predicted"/>
<evidence type="ECO:0000313" key="2">
    <source>
        <dbReference type="Proteomes" id="UP000033115"/>
    </source>
</evidence>
<name>A0A0E3K176_CLOSL</name>
<evidence type="ECO:0000313" key="1">
    <source>
        <dbReference type="EMBL" id="AKA69702.1"/>
    </source>
</evidence>
<dbReference type="HOGENOM" id="CLU_762287_0_0_9"/>
<organism evidence="1 2">
    <name type="scientific">Clostridium scatologenes</name>
    <dbReference type="NCBI Taxonomy" id="1548"/>
    <lineage>
        <taxon>Bacteria</taxon>
        <taxon>Bacillati</taxon>
        <taxon>Bacillota</taxon>
        <taxon>Clostridia</taxon>
        <taxon>Eubacteriales</taxon>
        <taxon>Clostridiaceae</taxon>
        <taxon>Clostridium</taxon>
    </lineage>
</organism>
<keyword evidence="2" id="KW-1185">Reference proteome</keyword>
<dbReference type="Proteomes" id="UP000033115">
    <property type="component" value="Chromosome"/>
</dbReference>
<dbReference type="RefSeq" id="WP_029161695.1">
    <property type="nucleotide sequence ID" value="NZ_CP009933.1"/>
</dbReference>
<protein>
    <submittedName>
        <fullName evidence="1">Uncharacterized protein</fullName>
    </submittedName>
</protein>
<dbReference type="AlphaFoldDB" id="A0A0E3K176"/>
<dbReference type="STRING" id="1548.CSCA_2577"/>
<dbReference type="KEGG" id="csq:CSCA_2577"/>
<gene>
    <name evidence="1" type="ORF">CSCA_2577</name>
</gene>
<accession>A0A0E3K176</accession>
<dbReference type="EMBL" id="CP009933">
    <property type="protein sequence ID" value="AKA69702.1"/>
    <property type="molecule type" value="Genomic_DNA"/>
</dbReference>
<reference evidence="1 2" key="1">
    <citation type="journal article" date="2015" name="J. Biotechnol.">
        <title>Complete genome sequence of a malodorant-producing acetogen, Clostridium scatologenes ATCC 25775(T).</title>
        <authorList>
            <person name="Zhu Z."/>
            <person name="Guo T."/>
            <person name="Zheng H."/>
            <person name="Song T."/>
            <person name="Ouyang P."/>
            <person name="Xie J."/>
        </authorList>
    </citation>
    <scope>NUCLEOTIDE SEQUENCE [LARGE SCALE GENOMIC DNA]</scope>
    <source>
        <strain evidence="1 2">ATCC 25775</strain>
    </source>
</reference>
<sequence>MDTTMQISTSRLLLLKKLFQLRDIAMNINESQVLLSDELKKLEYKEQNYSTKENDALNFIKSDDFKRLCIAAYCNLDNSFSYVMYNYENHNGIWCTAQSDPELFDNNNSIMEYIQDLMGKYNFQIIDFINIIEREEYKSFNFNYFVVDELSKSLREKVQNYYKLQLLDMVEDCNDEISMNVTFRPSVPYESCSAYRQKQVNFVEEANKLKKELKERLEKLIYEIPDQFIKEESLIKIQSYYLMKFQENHGQNRSNSIDNRMSTIESKNNYLDDMKKKVIDKYSAFLTPKYIFNQHALNCFVQYIYHEQAGTIEQCIDIFENRELKEETTERSIALMHVIDNLKDSVIDQLSKLDMKLDASIRE</sequence>